<evidence type="ECO:0000313" key="1">
    <source>
        <dbReference type="EMBL" id="ASY61773.1"/>
    </source>
</evidence>
<dbReference type="AlphaFoldDB" id="A0A249P767"/>
<organism evidence="1 2">
    <name type="scientific">Sinorhizobium sojae CCBAU 05684</name>
    <dbReference type="NCBI Taxonomy" id="716928"/>
    <lineage>
        <taxon>Bacteria</taxon>
        <taxon>Pseudomonadati</taxon>
        <taxon>Pseudomonadota</taxon>
        <taxon>Alphaproteobacteria</taxon>
        <taxon>Hyphomicrobiales</taxon>
        <taxon>Rhizobiaceae</taxon>
        <taxon>Sinorhizobium/Ensifer group</taxon>
        <taxon>Sinorhizobium</taxon>
    </lineage>
</organism>
<evidence type="ECO:0000313" key="2">
    <source>
        <dbReference type="Proteomes" id="UP000217211"/>
    </source>
</evidence>
<dbReference type="KEGG" id="esj:SJ05684_c03050"/>
<protein>
    <submittedName>
        <fullName evidence="1">Uncharacterized protein</fullName>
    </submittedName>
</protein>
<gene>
    <name evidence="1" type="ORF">SJ05684_c03050</name>
</gene>
<accession>A0A249P767</accession>
<sequence>MITLWAATAILLGAGLWSHLRRMPVPIPVARMEPSRTGAGR</sequence>
<proteinExistence type="predicted"/>
<dbReference type="Proteomes" id="UP000217211">
    <property type="component" value="Chromosome"/>
</dbReference>
<keyword evidence="2" id="KW-1185">Reference proteome</keyword>
<dbReference type="STRING" id="716928.GCA_000261485_00719"/>
<name>A0A249P767_9HYPH</name>
<reference evidence="1 2" key="1">
    <citation type="submission" date="2017-08" db="EMBL/GenBank/DDBJ databases">
        <title>Multipartite genome sequences of Sinorhizobium species nodulating soybeans.</title>
        <authorList>
            <person name="Tian C.F."/>
        </authorList>
    </citation>
    <scope>NUCLEOTIDE SEQUENCE [LARGE SCALE GENOMIC DNA]</scope>
    <source>
        <strain evidence="1 2">CCBAU 05684</strain>
    </source>
</reference>
<dbReference type="EMBL" id="CP023067">
    <property type="protein sequence ID" value="ASY61773.1"/>
    <property type="molecule type" value="Genomic_DNA"/>
</dbReference>